<evidence type="ECO:0000256" key="1">
    <source>
        <dbReference type="SAM" id="Phobius"/>
    </source>
</evidence>
<accession>A0ABY7Z0J5</accession>
<evidence type="ECO:0000313" key="3">
    <source>
        <dbReference type="Proteomes" id="UP001222118"/>
    </source>
</evidence>
<organism evidence="2 3">
    <name type="scientific">Devosia rhodophyticola</name>
    <dbReference type="NCBI Taxonomy" id="3026423"/>
    <lineage>
        <taxon>Bacteria</taxon>
        <taxon>Pseudomonadati</taxon>
        <taxon>Pseudomonadota</taxon>
        <taxon>Alphaproteobacteria</taxon>
        <taxon>Hyphomicrobiales</taxon>
        <taxon>Devosiaceae</taxon>
        <taxon>Devosia</taxon>
    </lineage>
</organism>
<keyword evidence="1" id="KW-0812">Transmembrane</keyword>
<feature type="transmembrane region" description="Helical" evidence="1">
    <location>
        <begin position="20"/>
        <end position="36"/>
    </location>
</feature>
<proteinExistence type="predicted"/>
<evidence type="ECO:0000313" key="2">
    <source>
        <dbReference type="EMBL" id="WDR07146.1"/>
    </source>
</evidence>
<gene>
    <name evidence="2" type="ORF">PSQ90_06860</name>
</gene>
<feature type="transmembrane region" description="Helical" evidence="1">
    <location>
        <begin position="42"/>
        <end position="62"/>
    </location>
</feature>
<sequence>MFLLAPVVEALRAPHSAKRFGLIVIAATLSVGYLVMGLTNAMFGILNVTVCFAALSLVVGLLSHRPQSGQTAALNSSPQC</sequence>
<name>A0ABY7Z0J5_9HYPH</name>
<keyword evidence="1" id="KW-1133">Transmembrane helix</keyword>
<dbReference type="EMBL" id="CP118247">
    <property type="protein sequence ID" value="WDR07146.1"/>
    <property type="molecule type" value="Genomic_DNA"/>
</dbReference>
<protein>
    <submittedName>
        <fullName evidence="2">Uncharacterized protein</fullName>
    </submittedName>
</protein>
<dbReference type="Proteomes" id="UP001222118">
    <property type="component" value="Chromosome"/>
</dbReference>
<keyword evidence="3" id="KW-1185">Reference proteome</keyword>
<keyword evidence="1" id="KW-0472">Membrane</keyword>
<reference evidence="2 3" key="1">
    <citation type="submission" date="2023-02" db="EMBL/GenBank/DDBJ databases">
        <title>Devosia chondri sp. nov., isolated from the phycosphere of marine algae.</title>
        <authorList>
            <person name="Kim J.M."/>
            <person name="Lee J.K."/>
            <person name="Choi B.J."/>
            <person name="Bayburt H."/>
            <person name="Jeon C.O."/>
        </authorList>
    </citation>
    <scope>NUCLEOTIDE SEQUENCE [LARGE SCALE GENOMIC DNA]</scope>
    <source>
        <strain evidence="2 3">G2-5</strain>
    </source>
</reference>
<dbReference type="RefSeq" id="WP_282212659.1">
    <property type="nucleotide sequence ID" value="NZ_CP118247.1"/>
</dbReference>